<evidence type="ECO:0000256" key="1">
    <source>
        <dbReference type="SAM" id="MobiDB-lite"/>
    </source>
</evidence>
<proteinExistence type="predicted"/>
<name>A0A0E9WBM3_ANGAN</name>
<protein>
    <submittedName>
        <fullName evidence="2">Uncharacterized protein</fullName>
    </submittedName>
</protein>
<dbReference type="AlphaFoldDB" id="A0A0E9WBM3"/>
<feature type="region of interest" description="Disordered" evidence="1">
    <location>
        <begin position="24"/>
        <end position="58"/>
    </location>
</feature>
<sequence>MLSQEAKQQGSFVITCHPYTAKVSGLSESPSHSASEGSSTGHAHHCISGKQNREDTPTTASEPCFLLLPQLFPLCKCRSMCSSVQAYLLLLQYPGGHSLLPQKDRNQSSDCSLMVPL</sequence>
<feature type="compositionally biased region" description="Low complexity" evidence="1">
    <location>
        <begin position="24"/>
        <end position="41"/>
    </location>
</feature>
<dbReference type="EMBL" id="GBXM01020803">
    <property type="protein sequence ID" value="JAH87774.1"/>
    <property type="molecule type" value="Transcribed_RNA"/>
</dbReference>
<reference evidence="2" key="2">
    <citation type="journal article" date="2015" name="Fish Shellfish Immunol.">
        <title>Early steps in the European eel (Anguilla anguilla)-Vibrio vulnificus interaction in the gills: Role of the RtxA13 toxin.</title>
        <authorList>
            <person name="Callol A."/>
            <person name="Pajuelo D."/>
            <person name="Ebbesson L."/>
            <person name="Teles M."/>
            <person name="MacKenzie S."/>
            <person name="Amaro C."/>
        </authorList>
    </citation>
    <scope>NUCLEOTIDE SEQUENCE</scope>
</reference>
<accession>A0A0E9WBM3</accession>
<reference evidence="2" key="1">
    <citation type="submission" date="2014-11" db="EMBL/GenBank/DDBJ databases">
        <authorList>
            <person name="Amaro Gonzalez C."/>
        </authorList>
    </citation>
    <scope>NUCLEOTIDE SEQUENCE</scope>
</reference>
<organism evidence="2">
    <name type="scientific">Anguilla anguilla</name>
    <name type="common">European freshwater eel</name>
    <name type="synonym">Muraena anguilla</name>
    <dbReference type="NCBI Taxonomy" id="7936"/>
    <lineage>
        <taxon>Eukaryota</taxon>
        <taxon>Metazoa</taxon>
        <taxon>Chordata</taxon>
        <taxon>Craniata</taxon>
        <taxon>Vertebrata</taxon>
        <taxon>Euteleostomi</taxon>
        <taxon>Actinopterygii</taxon>
        <taxon>Neopterygii</taxon>
        <taxon>Teleostei</taxon>
        <taxon>Anguilliformes</taxon>
        <taxon>Anguillidae</taxon>
        <taxon>Anguilla</taxon>
    </lineage>
</organism>
<evidence type="ECO:0000313" key="2">
    <source>
        <dbReference type="EMBL" id="JAH87774.1"/>
    </source>
</evidence>